<protein>
    <recommendedName>
        <fullName evidence="2">MAGE domain-containing protein</fullName>
    </recommendedName>
</protein>
<comment type="caution">
    <text evidence="3">The sequence shown here is derived from an EMBL/GenBank/DDBJ whole genome shotgun (WGS) entry which is preliminary data.</text>
</comment>
<proteinExistence type="predicted"/>
<dbReference type="InterPro" id="IPR041898">
    <property type="entry name" value="MAGE_WH1"/>
</dbReference>
<dbReference type="EMBL" id="JAWDJO010000049">
    <property type="protein sequence ID" value="KAL1897165.1"/>
    <property type="molecule type" value="Genomic_DNA"/>
</dbReference>
<feature type="region of interest" description="Disordered" evidence="1">
    <location>
        <begin position="1"/>
        <end position="32"/>
    </location>
</feature>
<dbReference type="InterPro" id="IPR037445">
    <property type="entry name" value="MAGE"/>
</dbReference>
<feature type="compositionally biased region" description="Acidic residues" evidence="1">
    <location>
        <begin position="287"/>
        <end position="301"/>
    </location>
</feature>
<dbReference type="PANTHER" id="PTHR11736">
    <property type="entry name" value="MELANOMA-ASSOCIATED ANTIGEN MAGE ANTIGEN"/>
    <property type="match status" value="1"/>
</dbReference>
<dbReference type="InterPro" id="IPR041899">
    <property type="entry name" value="MAGE_WH2"/>
</dbReference>
<dbReference type="SMART" id="SM01373">
    <property type="entry name" value="MAGE"/>
    <property type="match status" value="1"/>
</dbReference>
<dbReference type="PANTHER" id="PTHR11736:SF14">
    <property type="entry name" value="NSE3 HOMOLOG, SMC5-SMC6 COMPLEX COMPONENT"/>
    <property type="match status" value="1"/>
</dbReference>
<feature type="region of interest" description="Disordered" evidence="1">
    <location>
        <begin position="265"/>
        <end position="301"/>
    </location>
</feature>
<organism evidence="3 4">
    <name type="scientific">Ceratocystis pirilliformis</name>
    <dbReference type="NCBI Taxonomy" id="259994"/>
    <lineage>
        <taxon>Eukaryota</taxon>
        <taxon>Fungi</taxon>
        <taxon>Dikarya</taxon>
        <taxon>Ascomycota</taxon>
        <taxon>Pezizomycotina</taxon>
        <taxon>Sordariomycetes</taxon>
        <taxon>Hypocreomycetidae</taxon>
        <taxon>Microascales</taxon>
        <taxon>Ceratocystidaceae</taxon>
        <taxon>Ceratocystis</taxon>
    </lineage>
</organism>
<evidence type="ECO:0000313" key="3">
    <source>
        <dbReference type="EMBL" id="KAL1897165.1"/>
    </source>
</evidence>
<feature type="domain" description="MAGE" evidence="2">
    <location>
        <begin position="42"/>
        <end position="243"/>
    </location>
</feature>
<accession>A0ABR3ZAU7</accession>
<sequence>MSRRRRAQNLEADDNETADITMADGSAPTAPDELHTQISRNLVRYALACDLQRIPIRRQAFREKFMAQHPRAWKKSFDLAQQKLADTFGMELRQLPAREKLTMEEKRKASASASTTAAKASDSYILISILPTPLRIPSLITPSLVPTSDSEATYAGFYTLVVTLILLHGGEMTDPKLRRYLARMNADTHLGMHRTNDVLFRMERHGYLTKKIDKDAFTGADDERNTSYLVGPRAKIELAPENVAQFVRAVYGEVTPEIEKQISASLGTELGGTRGEAEGASGQSGSEAEEMDVDIDELTPR</sequence>
<dbReference type="Proteomes" id="UP001583280">
    <property type="component" value="Unassembled WGS sequence"/>
</dbReference>
<dbReference type="Gene3D" id="1.10.10.1200">
    <property type="entry name" value="MAGE homology domain, winged helix WH1 motif"/>
    <property type="match status" value="1"/>
</dbReference>
<gene>
    <name evidence="3" type="ORF">Cpir12675_002486</name>
</gene>
<name>A0ABR3ZAU7_9PEZI</name>
<reference evidence="3 4" key="1">
    <citation type="journal article" date="2024" name="IMA Fungus">
        <title>IMA Genome - F19 : A genome assembly and annotation guide to empower mycologists, including annotated draft genome sequences of Ceratocystis pirilliformis, Diaporthe australafricana, Fusarium ophioides, Paecilomyces lecythidis, and Sporothrix stenoceras.</title>
        <authorList>
            <person name="Aylward J."/>
            <person name="Wilson A.M."/>
            <person name="Visagie C.M."/>
            <person name="Spraker J."/>
            <person name="Barnes I."/>
            <person name="Buitendag C."/>
            <person name="Ceriani C."/>
            <person name="Del Mar Angel L."/>
            <person name="du Plessis D."/>
            <person name="Fuchs T."/>
            <person name="Gasser K."/>
            <person name="Kramer D."/>
            <person name="Li W."/>
            <person name="Munsamy K."/>
            <person name="Piso A."/>
            <person name="Price J.L."/>
            <person name="Sonnekus B."/>
            <person name="Thomas C."/>
            <person name="van der Nest A."/>
            <person name="van Dijk A."/>
            <person name="van Heerden A."/>
            <person name="van Vuuren N."/>
            <person name="Yilmaz N."/>
            <person name="Duong T.A."/>
            <person name="van der Merwe N.A."/>
            <person name="Wingfield M.J."/>
            <person name="Wingfield B.D."/>
        </authorList>
    </citation>
    <scope>NUCLEOTIDE SEQUENCE [LARGE SCALE GENOMIC DNA]</scope>
    <source>
        <strain evidence="3 4">CMW 12675</strain>
    </source>
</reference>
<evidence type="ECO:0000259" key="2">
    <source>
        <dbReference type="SMART" id="SM01373"/>
    </source>
</evidence>
<dbReference type="Gene3D" id="1.10.10.1210">
    <property type="entry name" value="MAGE homology domain, winged helix WH2 motif"/>
    <property type="match status" value="1"/>
</dbReference>
<dbReference type="InterPro" id="IPR002190">
    <property type="entry name" value="MHD_dom"/>
</dbReference>
<evidence type="ECO:0000313" key="4">
    <source>
        <dbReference type="Proteomes" id="UP001583280"/>
    </source>
</evidence>
<evidence type="ECO:0000256" key="1">
    <source>
        <dbReference type="SAM" id="MobiDB-lite"/>
    </source>
</evidence>
<dbReference type="Pfam" id="PF01454">
    <property type="entry name" value="MAGE"/>
    <property type="match status" value="1"/>
</dbReference>
<keyword evidence="4" id="KW-1185">Reference proteome</keyword>